<organism evidence="1 2">
    <name type="scientific">Schistosoma haematobium</name>
    <name type="common">Blood fluke</name>
    <dbReference type="NCBI Taxonomy" id="6185"/>
    <lineage>
        <taxon>Eukaryota</taxon>
        <taxon>Metazoa</taxon>
        <taxon>Spiralia</taxon>
        <taxon>Lophotrochozoa</taxon>
        <taxon>Platyhelminthes</taxon>
        <taxon>Trematoda</taxon>
        <taxon>Digenea</taxon>
        <taxon>Strigeidida</taxon>
        <taxon>Schistosomatoidea</taxon>
        <taxon>Schistosomatidae</taxon>
        <taxon>Schistosoma</taxon>
    </lineage>
</organism>
<reference evidence="1" key="3">
    <citation type="submission" date="2021-06" db="EMBL/GenBank/DDBJ databases">
        <title>Chromosome-level genome assembly for S. haematobium.</title>
        <authorList>
            <person name="Stroehlein A.J."/>
        </authorList>
    </citation>
    <scope>NUCLEOTIDE SEQUENCE</scope>
</reference>
<dbReference type="Proteomes" id="UP000471633">
    <property type="component" value="Unassembled WGS sequence"/>
</dbReference>
<dbReference type="AlphaFoldDB" id="A0A6A5DRM4"/>
<sequence>MIGGLLVLDGNGVANQLQLKSQIAISTLRRLPHRRIKKSRFRMNHNQFKFDFPIEQVLEEWKTLDENEDIPAEDQENDNDESNIVSQESFFAPHYKDGIEYFSIKNPEKVKQEWLEARKLIIPHIQNVVKHLVREKFQK</sequence>
<dbReference type="KEGG" id="shx:MS3_00009212"/>
<evidence type="ECO:0000313" key="1">
    <source>
        <dbReference type="EMBL" id="KAH9580618.1"/>
    </source>
</evidence>
<protein>
    <submittedName>
        <fullName evidence="1">Uncharacterized protein</fullName>
    </submittedName>
</protein>
<proteinExistence type="predicted"/>
<keyword evidence="2" id="KW-1185">Reference proteome</keyword>
<reference evidence="1" key="4">
    <citation type="journal article" date="2022" name="PLoS Pathog.">
        <title>Chromosome-level genome of Schistosoma haematobium underpins genome-wide explorations of molecular variation.</title>
        <authorList>
            <person name="Stroehlein A.J."/>
            <person name="Korhonen P.K."/>
            <person name="Lee V.V."/>
            <person name="Ralph S.A."/>
            <person name="Mentink-Kane M."/>
            <person name="You H."/>
            <person name="McManus D.P."/>
            <person name="Tchuente L.T."/>
            <person name="Stothard J.R."/>
            <person name="Kaur P."/>
            <person name="Dudchenko O."/>
            <person name="Aiden E.L."/>
            <person name="Yang B."/>
            <person name="Yang H."/>
            <person name="Emery A.M."/>
            <person name="Webster B.L."/>
            <person name="Brindley P.J."/>
            <person name="Rollinson D."/>
            <person name="Chang B.C.H."/>
            <person name="Gasser R.B."/>
            <person name="Young N.D."/>
        </authorList>
    </citation>
    <scope>NUCLEOTIDE SEQUENCE</scope>
</reference>
<dbReference type="RefSeq" id="XP_012796151.2">
    <property type="nucleotide sequence ID" value="XM_012940697.3"/>
</dbReference>
<name>A0A6A5DRM4_SCHHA</name>
<dbReference type="GeneID" id="24592203"/>
<gene>
    <name evidence="1" type="ORF">MS3_00009212</name>
</gene>
<accession>A0A6A5DRM4</accession>
<reference evidence="1" key="1">
    <citation type="journal article" date="2012" name="Nat. Genet.">
        <title>Whole-genome sequence of Schistosoma haematobium.</title>
        <authorList>
            <person name="Young N.D."/>
            <person name="Jex A.R."/>
            <person name="Li B."/>
            <person name="Liu S."/>
            <person name="Yang L."/>
            <person name="Xiong Z."/>
            <person name="Li Y."/>
            <person name="Cantacessi C."/>
            <person name="Hall R.S."/>
            <person name="Xu X."/>
            <person name="Chen F."/>
            <person name="Wu X."/>
            <person name="Zerlotini A."/>
            <person name="Oliveira G."/>
            <person name="Hofmann A."/>
            <person name="Zhang G."/>
            <person name="Fang X."/>
            <person name="Kang Y."/>
            <person name="Campbell B.E."/>
            <person name="Loukas A."/>
            <person name="Ranganathan S."/>
            <person name="Rollinson D."/>
            <person name="Rinaldi G."/>
            <person name="Brindley P.J."/>
            <person name="Yang H."/>
            <person name="Wang J."/>
            <person name="Wang J."/>
            <person name="Gasser R.B."/>
        </authorList>
    </citation>
    <scope>NUCLEOTIDE SEQUENCE</scope>
</reference>
<reference evidence="1" key="2">
    <citation type="journal article" date="2019" name="Gigascience">
        <title>High-quality Schistosoma haematobium genome achieved by single-molecule and long-range sequencing.</title>
        <authorList>
            <person name="Stroehlein A.J."/>
            <person name="Korhonen P.K."/>
            <person name="Chong T.M."/>
            <person name="Lim Y.L."/>
            <person name="Chan K.G."/>
            <person name="Webster B."/>
            <person name="Rollinson D."/>
            <person name="Brindley P.J."/>
            <person name="Gasser R.B."/>
            <person name="Young N.D."/>
        </authorList>
    </citation>
    <scope>NUCLEOTIDE SEQUENCE</scope>
</reference>
<comment type="caution">
    <text evidence="1">The sequence shown here is derived from an EMBL/GenBank/DDBJ whole genome shotgun (WGS) entry which is preliminary data.</text>
</comment>
<dbReference type="CTD" id="24592203"/>
<dbReference type="EMBL" id="AMPZ03000007">
    <property type="protein sequence ID" value="KAH9580618.1"/>
    <property type="molecule type" value="Genomic_DNA"/>
</dbReference>
<evidence type="ECO:0000313" key="2">
    <source>
        <dbReference type="Proteomes" id="UP000471633"/>
    </source>
</evidence>